<evidence type="ECO:0000256" key="5">
    <source>
        <dbReference type="SAM" id="MobiDB-lite"/>
    </source>
</evidence>
<feature type="compositionally biased region" description="Low complexity" evidence="5">
    <location>
        <begin position="146"/>
        <end position="160"/>
    </location>
</feature>
<dbReference type="InterPro" id="IPR007854">
    <property type="entry name" value="Fip1_dom"/>
</dbReference>
<comment type="similarity">
    <text evidence="2">Belongs to the FIP1 family.</text>
</comment>
<comment type="caution">
    <text evidence="7">The sequence shown here is derived from an EMBL/GenBank/DDBJ whole genome shotgun (WGS) entry which is preliminary data.</text>
</comment>
<gene>
    <name evidence="7" type="ORF">TRFO_39964</name>
</gene>
<dbReference type="OrthoDB" id="1917198at2759"/>
<keyword evidence="3" id="KW-0507">mRNA processing</keyword>
<keyword evidence="4" id="KW-0539">Nucleus</keyword>
<dbReference type="Proteomes" id="UP000179807">
    <property type="component" value="Unassembled WGS sequence"/>
</dbReference>
<feature type="compositionally biased region" description="Basic residues" evidence="5">
    <location>
        <begin position="133"/>
        <end position="142"/>
    </location>
</feature>
<dbReference type="GO" id="GO:0006397">
    <property type="term" value="P:mRNA processing"/>
    <property type="evidence" value="ECO:0007669"/>
    <property type="project" value="UniProtKB-KW"/>
</dbReference>
<dbReference type="EMBL" id="MLAK01001369">
    <property type="protein sequence ID" value="OHS93902.1"/>
    <property type="molecule type" value="Genomic_DNA"/>
</dbReference>
<sequence length="160" mass="19208">MSDQESSSDEEFDVELDSDDEIAIILNVHLPQVSQNDAFNYLPDNFQYRSVSHDQFLPTNPISYPHLKFTLLDPEKEKEKEEKEKDEPKPWRDNPKTMPDYFNYGFTERVWEAYKYKQLTLRRLFSGRMQNGNRHRNLHKNKDHFNNNNNNNNNIINNKK</sequence>
<evidence type="ECO:0000313" key="8">
    <source>
        <dbReference type="Proteomes" id="UP000179807"/>
    </source>
</evidence>
<evidence type="ECO:0000256" key="1">
    <source>
        <dbReference type="ARBA" id="ARBA00004123"/>
    </source>
</evidence>
<feature type="domain" description="Pre-mRNA polyadenylation factor Fip1" evidence="6">
    <location>
        <begin position="87"/>
        <end position="122"/>
    </location>
</feature>
<organism evidence="7 8">
    <name type="scientific">Tritrichomonas foetus</name>
    <dbReference type="NCBI Taxonomy" id="1144522"/>
    <lineage>
        <taxon>Eukaryota</taxon>
        <taxon>Metamonada</taxon>
        <taxon>Parabasalia</taxon>
        <taxon>Tritrichomonadida</taxon>
        <taxon>Tritrichomonadidae</taxon>
        <taxon>Tritrichomonas</taxon>
    </lineage>
</organism>
<reference evidence="7" key="1">
    <citation type="submission" date="2016-10" db="EMBL/GenBank/DDBJ databases">
        <authorList>
            <person name="Benchimol M."/>
            <person name="Almeida L.G."/>
            <person name="Vasconcelos A.T."/>
            <person name="Perreira-Neves A."/>
            <person name="Rosa I.A."/>
            <person name="Tasca T."/>
            <person name="Bogo M.R."/>
            <person name="de Souza W."/>
        </authorList>
    </citation>
    <scope>NUCLEOTIDE SEQUENCE [LARGE SCALE GENOMIC DNA]</scope>
    <source>
        <strain evidence="7">K</strain>
    </source>
</reference>
<dbReference type="Pfam" id="PF05182">
    <property type="entry name" value="Fip1"/>
    <property type="match status" value="1"/>
</dbReference>
<proteinExistence type="inferred from homology"/>
<comment type="subcellular location">
    <subcellularLocation>
        <location evidence="1">Nucleus</location>
    </subcellularLocation>
</comment>
<evidence type="ECO:0000259" key="6">
    <source>
        <dbReference type="Pfam" id="PF05182"/>
    </source>
</evidence>
<keyword evidence="8" id="KW-1185">Reference proteome</keyword>
<dbReference type="VEuPathDB" id="TrichDB:TRFO_39964"/>
<protein>
    <recommendedName>
        <fullName evidence="6">Pre-mRNA polyadenylation factor Fip1 domain-containing protein</fullName>
    </recommendedName>
</protein>
<accession>A0A1J4J3A4</accession>
<feature type="region of interest" description="Disordered" evidence="5">
    <location>
        <begin position="71"/>
        <end position="98"/>
    </location>
</feature>
<dbReference type="AlphaFoldDB" id="A0A1J4J3A4"/>
<evidence type="ECO:0000313" key="7">
    <source>
        <dbReference type="EMBL" id="OHS93902.1"/>
    </source>
</evidence>
<dbReference type="GO" id="GO:0005634">
    <property type="term" value="C:nucleus"/>
    <property type="evidence" value="ECO:0007669"/>
    <property type="project" value="UniProtKB-SubCell"/>
</dbReference>
<dbReference type="RefSeq" id="XP_068347039.1">
    <property type="nucleotide sequence ID" value="XM_068512929.1"/>
</dbReference>
<evidence type="ECO:0000256" key="4">
    <source>
        <dbReference type="ARBA" id="ARBA00023242"/>
    </source>
</evidence>
<evidence type="ECO:0000256" key="3">
    <source>
        <dbReference type="ARBA" id="ARBA00022664"/>
    </source>
</evidence>
<feature type="compositionally biased region" description="Basic and acidic residues" evidence="5">
    <location>
        <begin position="73"/>
        <end position="95"/>
    </location>
</feature>
<name>A0A1J4J3A4_9EUKA</name>
<evidence type="ECO:0000256" key="2">
    <source>
        <dbReference type="ARBA" id="ARBA00007459"/>
    </source>
</evidence>
<dbReference type="GeneID" id="94847633"/>
<feature type="region of interest" description="Disordered" evidence="5">
    <location>
        <begin position="131"/>
        <end position="160"/>
    </location>
</feature>